<comment type="subunit">
    <text evidence="4 5">Homooligomer. Interacts with the replication-associated protein (REP). Interacts with host proliferating cell nuclear antigen (PCNA). Interacts with host retinoblastoma-related protein 1 (RBR1), and may thereby deregulate the host cell cycle. Oligomerization and interaction with PCNA are necessary for optimal replication enhancement.</text>
</comment>
<evidence type="ECO:0000256" key="5">
    <source>
        <dbReference type="RuleBase" id="RU363029"/>
    </source>
</evidence>
<evidence type="ECO:0000313" key="6">
    <source>
        <dbReference type="EMBL" id="AWD31099.1"/>
    </source>
</evidence>
<evidence type="ECO:0000256" key="4">
    <source>
        <dbReference type="ARBA" id="ARBA00025955"/>
    </source>
</evidence>
<reference evidence="6" key="1">
    <citation type="submission" date="2017-04" db="EMBL/GenBank/DDBJ databases">
        <title>Comparison of Tomato yellow leaf curl virus genomes isolated from resistant and susceptible tomato cultivars in Florida and Georgia.</title>
        <authorList>
            <person name="Marchant W.G."/>
            <person name="Ozores-Hampton M."/>
            <person name="Srinivasan R."/>
        </authorList>
    </citation>
    <scope>NUCLEOTIDE SEQUENCE</scope>
    <source>
        <strain evidence="6">Resistant_A_Generation_5_Genome_3</strain>
    </source>
</reference>
<dbReference type="InterPro" id="IPR000657">
    <property type="entry name" value="Gemini_AL3"/>
</dbReference>
<sequence length="134" mass="16011">MDSRTGELITAPQAENGVFIWEINNPLYFKITDHNQRPFLMNHDIISIQIRFNHNIRKVMGIHKCFLNFRIWTTLQPQTGRFLRVFRYEVLKYLDILGVISINKVIRAVDHVLYDVLENTINVTETHDIKYKFY</sequence>
<comment type="function">
    <text evidence="3">Increases viral DNA accumulation. Enhances infectivity and symptom expression.</text>
</comment>
<gene>
    <name evidence="6" type="primary">C3</name>
</gene>
<name>A0A2S1CGS7_9GEMI</name>
<protein>
    <recommendedName>
        <fullName evidence="5">Replication enhancer</fullName>
        <shortName evidence="5">REn</shortName>
    </recommendedName>
</protein>
<organism evidence="6">
    <name type="scientific">Tomato yellow leaf curl virus</name>
    <dbReference type="NCBI Taxonomy" id="10832"/>
    <lineage>
        <taxon>Viruses</taxon>
        <taxon>Monodnaviria</taxon>
        <taxon>Shotokuvirae</taxon>
        <taxon>Cressdnaviricota</taxon>
        <taxon>Repensiviricetes</taxon>
        <taxon>Geplafuvirales</taxon>
        <taxon>Geminiviridae</taxon>
        <taxon>Begomovirus</taxon>
        <taxon>Begomovirus coheni</taxon>
    </lineage>
</organism>
<dbReference type="GO" id="GO:0016032">
    <property type="term" value="P:viral process"/>
    <property type="evidence" value="ECO:0007669"/>
    <property type="project" value="InterPro"/>
</dbReference>
<evidence type="ECO:0000256" key="3">
    <source>
        <dbReference type="ARBA" id="ARBA00025603"/>
    </source>
</evidence>
<evidence type="ECO:0000256" key="2">
    <source>
        <dbReference type="ARBA" id="ARBA00022581"/>
    </source>
</evidence>
<accession>A0A2S1CGS7</accession>
<dbReference type="PRINTS" id="PR00231">
    <property type="entry name" value="GEMCOATAL3"/>
</dbReference>
<comment type="similarity">
    <text evidence="1 5">Belongs to the geminiviridae replication enhancer protein family.</text>
</comment>
<proteinExistence type="inferred from homology"/>
<evidence type="ECO:0000256" key="1">
    <source>
        <dbReference type="ARBA" id="ARBA00009424"/>
    </source>
</evidence>
<dbReference type="EMBL" id="KY965842">
    <property type="protein sequence ID" value="AWD31099.1"/>
    <property type="molecule type" value="Genomic_DNA"/>
</dbReference>
<keyword evidence="2 5" id="KW-0945">Host-virus interaction</keyword>
<dbReference type="Pfam" id="PF01407">
    <property type="entry name" value="Gemini_AL3"/>
    <property type="match status" value="1"/>
</dbReference>